<accession>A0A8H7UBK2</accession>
<keyword evidence="10" id="KW-1185">Reference proteome</keyword>
<evidence type="ECO:0000256" key="4">
    <source>
        <dbReference type="ARBA" id="ARBA00022777"/>
    </source>
</evidence>
<dbReference type="Proteomes" id="UP000612746">
    <property type="component" value="Unassembled WGS sequence"/>
</dbReference>
<feature type="non-terminal residue" evidence="9">
    <location>
        <position position="347"/>
    </location>
</feature>
<keyword evidence="5 6" id="KW-0067">ATP-binding</keyword>
<dbReference type="InterPro" id="IPR000719">
    <property type="entry name" value="Prot_kinase_dom"/>
</dbReference>
<evidence type="ECO:0000256" key="3">
    <source>
        <dbReference type="ARBA" id="ARBA00022741"/>
    </source>
</evidence>
<dbReference type="PROSITE" id="PS00108">
    <property type="entry name" value="PROTEIN_KINASE_ST"/>
    <property type="match status" value="1"/>
</dbReference>
<dbReference type="Pfam" id="PF00069">
    <property type="entry name" value="Pkinase"/>
    <property type="match status" value="1"/>
</dbReference>
<dbReference type="CDD" id="cd06627">
    <property type="entry name" value="STKc_Cdc7_like"/>
    <property type="match status" value="1"/>
</dbReference>
<evidence type="ECO:0000259" key="8">
    <source>
        <dbReference type="PROSITE" id="PS50011"/>
    </source>
</evidence>
<feature type="domain" description="Protein kinase" evidence="8">
    <location>
        <begin position="1"/>
        <end position="250"/>
    </location>
</feature>
<dbReference type="OrthoDB" id="8693905at2759"/>
<evidence type="ECO:0000313" key="10">
    <source>
        <dbReference type="Proteomes" id="UP000612746"/>
    </source>
</evidence>
<evidence type="ECO:0000256" key="5">
    <source>
        <dbReference type="ARBA" id="ARBA00022840"/>
    </source>
</evidence>
<feature type="non-terminal residue" evidence="9">
    <location>
        <position position="1"/>
    </location>
</feature>
<dbReference type="PROSITE" id="PS50011">
    <property type="entry name" value="PROTEIN_KINASE_DOM"/>
    <property type="match status" value="1"/>
</dbReference>
<gene>
    <name evidence="9" type="ORF">INT44_000016</name>
</gene>
<dbReference type="PANTHER" id="PTHR48016">
    <property type="entry name" value="MAP KINASE KINASE KINASE SSK2-RELATED-RELATED"/>
    <property type="match status" value="1"/>
</dbReference>
<dbReference type="InterPro" id="IPR011009">
    <property type="entry name" value="Kinase-like_dom_sf"/>
</dbReference>
<name>A0A8H7UBK2_9FUNG</name>
<keyword evidence="1 7" id="KW-0723">Serine/threonine-protein kinase</keyword>
<organism evidence="9 10">
    <name type="scientific">Umbelopsis vinacea</name>
    <dbReference type="NCBI Taxonomy" id="44442"/>
    <lineage>
        <taxon>Eukaryota</taxon>
        <taxon>Fungi</taxon>
        <taxon>Fungi incertae sedis</taxon>
        <taxon>Mucoromycota</taxon>
        <taxon>Mucoromycotina</taxon>
        <taxon>Umbelopsidomycetes</taxon>
        <taxon>Umbelopsidales</taxon>
        <taxon>Umbelopsidaceae</taxon>
        <taxon>Umbelopsis</taxon>
    </lineage>
</organism>
<keyword evidence="3 6" id="KW-0547">Nucleotide-binding</keyword>
<keyword evidence="2" id="KW-0808">Transferase</keyword>
<dbReference type="Gene3D" id="1.10.510.10">
    <property type="entry name" value="Transferase(Phosphotransferase) domain 1"/>
    <property type="match status" value="1"/>
</dbReference>
<protein>
    <recommendedName>
        <fullName evidence="8">Protein kinase domain-containing protein</fullName>
    </recommendedName>
</protein>
<dbReference type="GO" id="GO:0005737">
    <property type="term" value="C:cytoplasm"/>
    <property type="evidence" value="ECO:0007669"/>
    <property type="project" value="TreeGrafter"/>
</dbReference>
<evidence type="ECO:0000256" key="6">
    <source>
        <dbReference type="PROSITE-ProRule" id="PRU10141"/>
    </source>
</evidence>
<dbReference type="PROSITE" id="PS00107">
    <property type="entry name" value="PROTEIN_KINASE_ATP"/>
    <property type="match status" value="1"/>
</dbReference>
<feature type="binding site" evidence="6">
    <location>
        <position position="29"/>
    </location>
    <ligand>
        <name>ATP</name>
        <dbReference type="ChEBI" id="CHEBI:30616"/>
    </ligand>
</feature>
<comment type="similarity">
    <text evidence="7">Belongs to the protein kinase superfamily.</text>
</comment>
<sequence>QLGNCIGRGQFGSVYRALNLKNGEVVAVKRIKIDDEDILADIMREVELLKAVAHPNVVSYHGFIQKSGYMNIVLEYVENGSLLSTLKAFGAFPEKLVASFCIKILSGLEYLHANQVVHCDLKAANILTTKTGDVKLTDFGVSLNLKIKESDTGRVAGTPNWMAPEVIELRGASVKSDIWSLGCTLIELLTGKPPYAELIAMSALFRIVEDDYPPLPSKISDEMREFLLCCFQKNPDDRPTASELRPHAWLQNNQPYNMIRLHRPPRMHSKSLQLLHNIFNLHENPQSESEPSYSKDKLYNKCTSIPARYKSLDDIPYFKAYGGYAQSVDQADMDDEYISHCFVKTDF</sequence>
<reference evidence="9" key="1">
    <citation type="submission" date="2020-12" db="EMBL/GenBank/DDBJ databases">
        <title>Metabolic potential, ecology and presence of endohyphal bacteria is reflected in genomic diversity of Mucoromycotina.</title>
        <authorList>
            <person name="Muszewska A."/>
            <person name="Okrasinska A."/>
            <person name="Steczkiewicz K."/>
            <person name="Drgas O."/>
            <person name="Orlowska M."/>
            <person name="Perlinska-Lenart U."/>
            <person name="Aleksandrzak-Piekarczyk T."/>
            <person name="Szatraj K."/>
            <person name="Zielenkiewicz U."/>
            <person name="Pilsyk S."/>
            <person name="Malc E."/>
            <person name="Mieczkowski P."/>
            <person name="Kruszewska J.S."/>
            <person name="Biernat P."/>
            <person name="Pawlowska J."/>
        </authorList>
    </citation>
    <scope>NUCLEOTIDE SEQUENCE</scope>
    <source>
        <strain evidence="9">WA0000051536</strain>
    </source>
</reference>
<dbReference type="PRINTS" id="PR00109">
    <property type="entry name" value="TYRKINASE"/>
</dbReference>
<dbReference type="SMART" id="SM00220">
    <property type="entry name" value="S_TKc"/>
    <property type="match status" value="1"/>
</dbReference>
<dbReference type="InterPro" id="IPR008271">
    <property type="entry name" value="Ser/Thr_kinase_AS"/>
</dbReference>
<evidence type="ECO:0000256" key="2">
    <source>
        <dbReference type="ARBA" id="ARBA00022679"/>
    </source>
</evidence>
<dbReference type="GO" id="GO:0005524">
    <property type="term" value="F:ATP binding"/>
    <property type="evidence" value="ECO:0007669"/>
    <property type="project" value="UniProtKB-UniRule"/>
</dbReference>
<dbReference type="PANTHER" id="PTHR48016:SF4">
    <property type="entry name" value="PROTEIN KINASE DOMAIN-CONTAINING PROTEIN"/>
    <property type="match status" value="1"/>
</dbReference>
<proteinExistence type="inferred from homology"/>
<dbReference type="SUPFAM" id="SSF56112">
    <property type="entry name" value="Protein kinase-like (PK-like)"/>
    <property type="match status" value="1"/>
</dbReference>
<evidence type="ECO:0000256" key="1">
    <source>
        <dbReference type="ARBA" id="ARBA00022527"/>
    </source>
</evidence>
<dbReference type="GO" id="GO:0004709">
    <property type="term" value="F:MAP kinase kinase kinase activity"/>
    <property type="evidence" value="ECO:0007669"/>
    <property type="project" value="TreeGrafter"/>
</dbReference>
<comment type="caution">
    <text evidence="9">The sequence shown here is derived from an EMBL/GenBank/DDBJ whole genome shotgun (WGS) entry which is preliminary data.</text>
</comment>
<keyword evidence="4" id="KW-0418">Kinase</keyword>
<dbReference type="InterPro" id="IPR050538">
    <property type="entry name" value="MAP_kinase_kinase_kinase"/>
</dbReference>
<evidence type="ECO:0000256" key="7">
    <source>
        <dbReference type="RuleBase" id="RU000304"/>
    </source>
</evidence>
<dbReference type="InterPro" id="IPR017441">
    <property type="entry name" value="Protein_kinase_ATP_BS"/>
</dbReference>
<evidence type="ECO:0000313" key="9">
    <source>
        <dbReference type="EMBL" id="KAG2173903.1"/>
    </source>
</evidence>
<dbReference type="AlphaFoldDB" id="A0A8H7UBK2"/>
<dbReference type="InterPro" id="IPR001245">
    <property type="entry name" value="Ser-Thr/Tyr_kinase_cat_dom"/>
</dbReference>
<dbReference type="EMBL" id="JAEPRA010000017">
    <property type="protein sequence ID" value="KAG2173903.1"/>
    <property type="molecule type" value="Genomic_DNA"/>
</dbReference>